<accession>A0A6J7WFU2</accession>
<proteinExistence type="predicted"/>
<name>A0A6J7WFU2_9CAUD</name>
<evidence type="ECO:0000313" key="1">
    <source>
        <dbReference type="EMBL" id="CAB5207056.1"/>
    </source>
</evidence>
<protein>
    <submittedName>
        <fullName evidence="1">Uncharacterized protein</fullName>
    </submittedName>
</protein>
<sequence length="201" mass="22764">MSEVTVNDWVAEYVTQLFVNRGYDPSADEAAENIVATQWPNWKRLIVKTGLNSDRQLAEDVAFEFASKRVQGGAARIYEFFADYVSGRPQPIREYQEERNLAGEDCDTCGNLGVIMAETSRGQCAFGCRCMNAMKYAGIPKASDDQLRSAWQDRRREADRLRSWALERGIEVDGTIEDFRADFRRWFESAGSAKAMFAKAS</sequence>
<reference evidence="1" key="1">
    <citation type="submission" date="2020-05" db="EMBL/GenBank/DDBJ databases">
        <authorList>
            <person name="Chiriac C."/>
            <person name="Salcher M."/>
            <person name="Ghai R."/>
            <person name="Kavagutti S V."/>
        </authorList>
    </citation>
    <scope>NUCLEOTIDE SEQUENCE</scope>
</reference>
<dbReference type="EMBL" id="LR798229">
    <property type="protein sequence ID" value="CAB5207056.1"/>
    <property type="molecule type" value="Genomic_DNA"/>
</dbReference>
<organism evidence="1">
    <name type="scientific">uncultured Caudovirales phage</name>
    <dbReference type="NCBI Taxonomy" id="2100421"/>
    <lineage>
        <taxon>Viruses</taxon>
        <taxon>Duplodnaviria</taxon>
        <taxon>Heunggongvirae</taxon>
        <taxon>Uroviricota</taxon>
        <taxon>Caudoviricetes</taxon>
        <taxon>Peduoviridae</taxon>
        <taxon>Maltschvirus</taxon>
        <taxon>Maltschvirus maltsch</taxon>
    </lineage>
</organism>
<gene>
    <name evidence="1" type="ORF">UFOVP184_20</name>
</gene>